<dbReference type="SMART" id="SM00112">
    <property type="entry name" value="CA"/>
    <property type="match status" value="4"/>
</dbReference>
<evidence type="ECO:0000259" key="15">
    <source>
        <dbReference type="PROSITE" id="PS50268"/>
    </source>
</evidence>
<dbReference type="FunFam" id="2.60.40.60:FF:000066">
    <property type="entry name" value="FAT atypical cadherin 1"/>
    <property type="match status" value="1"/>
</dbReference>
<dbReference type="InterPro" id="IPR050174">
    <property type="entry name" value="Protocadherin/Cadherin-CA"/>
</dbReference>
<evidence type="ECO:0000256" key="1">
    <source>
        <dbReference type="ARBA" id="ARBA00004251"/>
    </source>
</evidence>
<dbReference type="FunFam" id="2.60.40.60:FF:000015">
    <property type="entry name" value="FAT atypical cadherin 1"/>
    <property type="match status" value="1"/>
</dbReference>
<dbReference type="SUPFAM" id="SSF49313">
    <property type="entry name" value="Cadherin-like"/>
    <property type="match status" value="5"/>
</dbReference>
<keyword evidence="11" id="KW-1015">Disulfide bond</keyword>
<keyword evidence="4 14" id="KW-0812">Transmembrane</keyword>
<dbReference type="PRINTS" id="PR00205">
    <property type="entry name" value="CADHERIN"/>
</dbReference>
<dbReference type="PANTHER" id="PTHR24028:SF343">
    <property type="entry name" value="CDH-4"/>
    <property type="match status" value="1"/>
</dbReference>
<evidence type="ECO:0000313" key="16">
    <source>
        <dbReference type="EMBL" id="CAB0008396.1"/>
    </source>
</evidence>
<organism evidence="16 17">
    <name type="scientific">Nesidiocoris tenuis</name>
    <dbReference type="NCBI Taxonomy" id="355587"/>
    <lineage>
        <taxon>Eukaryota</taxon>
        <taxon>Metazoa</taxon>
        <taxon>Ecdysozoa</taxon>
        <taxon>Arthropoda</taxon>
        <taxon>Hexapoda</taxon>
        <taxon>Insecta</taxon>
        <taxon>Pterygota</taxon>
        <taxon>Neoptera</taxon>
        <taxon>Paraneoptera</taxon>
        <taxon>Hemiptera</taxon>
        <taxon>Heteroptera</taxon>
        <taxon>Panheteroptera</taxon>
        <taxon>Cimicomorpha</taxon>
        <taxon>Miridae</taxon>
        <taxon>Dicyphina</taxon>
        <taxon>Nesidiocoris</taxon>
    </lineage>
</organism>
<evidence type="ECO:0000256" key="5">
    <source>
        <dbReference type="ARBA" id="ARBA00022729"/>
    </source>
</evidence>
<dbReference type="Proteomes" id="UP000479000">
    <property type="component" value="Unassembled WGS sequence"/>
</dbReference>
<keyword evidence="8" id="KW-0130">Cell adhesion</keyword>
<evidence type="ECO:0000256" key="10">
    <source>
        <dbReference type="ARBA" id="ARBA00023136"/>
    </source>
</evidence>
<dbReference type="OrthoDB" id="6252479at2759"/>
<evidence type="ECO:0000256" key="6">
    <source>
        <dbReference type="ARBA" id="ARBA00022737"/>
    </source>
</evidence>
<reference evidence="16 17" key="1">
    <citation type="submission" date="2020-02" db="EMBL/GenBank/DDBJ databases">
        <authorList>
            <person name="Ferguson B K."/>
        </authorList>
    </citation>
    <scope>NUCLEOTIDE SEQUENCE [LARGE SCALE GENOMIC DNA]</scope>
</reference>
<dbReference type="PANTHER" id="PTHR24028">
    <property type="entry name" value="CADHERIN-87A"/>
    <property type="match status" value="1"/>
</dbReference>
<sequence length="1041" mass="116475">MLLSFSHCLHSCWDQEAGSISHYSSGKNLFLVNSFLFLLSPIMSPSMQILHPGYRKNVLNGCNAKLRCGKVYPCHVSHELTYSTSCMKSWPQFEKIDCVGQVSRYLPIGTEIITLSAIDFDAGNIISYRIVGGNEDGCFSLDSTAGVVTVTCDLSDVGVSERELNVTATDGTHFADVVRVLIKLVNSKKTSAAPLQDLLDDTRGFDCKDTNVAKRLTEVLAASDKSNSPRKGEREEFAMMPSRYGENVHSPEFINFPTNIQVNESMQIGSTLVRIKARDRDLGYNGKLIYGISSGDHDSVFRLDPDSGELKVIGFLDRERESEYLLNVTVYDQGRPQKSNSRMIPITVLDVNDNPPKFKNALASFRVSENAHNGTSIFRVNATDIDDGDNANIRYSLVTDTDDFQVDPFTGVLSVSGPLDRERQELYELVIRASDCANAPASTLALHSDALIRVIVDDINDNVPSFSLSTYSVKAREDIPVGTVIAILSASDPDLGSGGELRYSLVGQAEGDHAFKIDELSGSIRIVKPLDFEDRQVHSLTVRAKDRGSPSLSSEVTLIVEVVDVNENAYPPVFPDFVAAAAIPENQPIGSFVTRVEASDADSPTSDDSRVGYSIVAGDGLGYFSIDNEGFIFWFAKGDLVSSGNLFVRVFKNRSPKASGCPSYIVVATSKEIGIQKIKKRSLQIIGPVFCKNAQIVSSSRNLKKDCEFRESSAYIIQLVRNVFPRTDIFLGTPSACNYIYYGITDTDPCEKLNDWFSFETGSWPVKELPSLWARDRARYRPSNRFVLLQPWANLPCHLWARVHSLALPTRDQLFNCPHQFSPYLYAKAPNLLFYLWRLNHNRAYCRSFSSRTHGIDRILMTYWCSPILRCFRTKMAYLGYERALLTKFSPLYKKPLFNGFTLEPYLEFNLSIEAKKDLYLVSAIKWLADDRLFPGNLSINCAKVLRWNELVLRGVEETAQTTALGASLTRNDDPDLNIPRVLFRESRLLYLCPRDGDTFLLLLVFLSIFVLPKRINAVRWKSLKKTLRGELKNMIADRSV</sequence>
<comment type="subcellular location">
    <subcellularLocation>
        <location evidence="1">Cell membrane</location>
        <topology evidence="1">Single-pass type I membrane protein</topology>
    </subcellularLocation>
</comment>
<feature type="domain" description="Cadherin" evidence="15">
    <location>
        <begin position="254"/>
        <end position="358"/>
    </location>
</feature>
<dbReference type="FunFam" id="2.60.40.60:FF:000039">
    <property type="entry name" value="FAT atypical cadherin 3"/>
    <property type="match status" value="1"/>
</dbReference>
<evidence type="ECO:0000256" key="11">
    <source>
        <dbReference type="ARBA" id="ARBA00023157"/>
    </source>
</evidence>
<name>A0A6H5GYY9_9HEMI</name>
<evidence type="ECO:0000256" key="14">
    <source>
        <dbReference type="SAM" id="Phobius"/>
    </source>
</evidence>
<evidence type="ECO:0000256" key="4">
    <source>
        <dbReference type="ARBA" id="ARBA00022692"/>
    </source>
</evidence>
<evidence type="ECO:0000256" key="2">
    <source>
        <dbReference type="ARBA" id="ARBA00022475"/>
    </source>
</evidence>
<dbReference type="GO" id="GO:0048513">
    <property type="term" value="P:animal organ development"/>
    <property type="evidence" value="ECO:0007669"/>
    <property type="project" value="UniProtKB-ARBA"/>
</dbReference>
<dbReference type="CDD" id="cd11304">
    <property type="entry name" value="Cadherin_repeat"/>
    <property type="match status" value="5"/>
</dbReference>
<dbReference type="PROSITE" id="PS50268">
    <property type="entry name" value="CADHERIN_2"/>
    <property type="match status" value="5"/>
</dbReference>
<dbReference type="InterPro" id="IPR015919">
    <property type="entry name" value="Cadherin-like_sf"/>
</dbReference>
<evidence type="ECO:0000256" key="12">
    <source>
        <dbReference type="ARBA" id="ARBA00023180"/>
    </source>
</evidence>
<keyword evidence="9 14" id="KW-1133">Transmembrane helix</keyword>
<keyword evidence="10 14" id="KW-0472">Membrane</keyword>
<keyword evidence="12" id="KW-0325">Glycoprotein</keyword>
<keyword evidence="3" id="KW-0245">EGF-like domain</keyword>
<dbReference type="GO" id="GO:0048589">
    <property type="term" value="P:developmental growth"/>
    <property type="evidence" value="ECO:0007669"/>
    <property type="project" value="UniProtKB-ARBA"/>
</dbReference>
<keyword evidence="17" id="KW-1185">Reference proteome</keyword>
<keyword evidence="2" id="KW-1003">Cell membrane</keyword>
<evidence type="ECO:0000256" key="9">
    <source>
        <dbReference type="ARBA" id="ARBA00022989"/>
    </source>
</evidence>
<accession>A0A6H5GYY9</accession>
<evidence type="ECO:0000256" key="7">
    <source>
        <dbReference type="ARBA" id="ARBA00022837"/>
    </source>
</evidence>
<feature type="transmembrane region" description="Helical" evidence="14">
    <location>
        <begin position="999"/>
        <end position="1016"/>
    </location>
</feature>
<gene>
    <name evidence="16" type="ORF">NTEN_LOCUS13642</name>
</gene>
<dbReference type="EMBL" id="CADCXU010020450">
    <property type="protein sequence ID" value="CAB0008396.1"/>
    <property type="molecule type" value="Genomic_DNA"/>
</dbReference>
<protein>
    <recommendedName>
        <fullName evidence="15">Cadherin domain-containing protein</fullName>
    </recommendedName>
</protein>
<dbReference type="GO" id="GO:0007163">
    <property type="term" value="P:establishment or maintenance of cell polarity"/>
    <property type="evidence" value="ECO:0007669"/>
    <property type="project" value="UniProtKB-ARBA"/>
</dbReference>
<dbReference type="PROSITE" id="PS00232">
    <property type="entry name" value="CADHERIN_1"/>
    <property type="match status" value="2"/>
</dbReference>
<evidence type="ECO:0000313" key="17">
    <source>
        <dbReference type="Proteomes" id="UP000479000"/>
    </source>
</evidence>
<feature type="domain" description="Cadherin" evidence="15">
    <location>
        <begin position="467"/>
        <end position="574"/>
    </location>
</feature>
<feature type="domain" description="Cadherin" evidence="15">
    <location>
        <begin position="359"/>
        <end position="466"/>
    </location>
</feature>
<evidence type="ECO:0000256" key="13">
    <source>
        <dbReference type="PROSITE-ProRule" id="PRU00043"/>
    </source>
</evidence>
<dbReference type="FunFam" id="2.60.40.60:FF:000005">
    <property type="entry name" value="Protocadherin 9"/>
    <property type="match status" value="1"/>
</dbReference>
<dbReference type="Gene3D" id="2.60.40.60">
    <property type="entry name" value="Cadherins"/>
    <property type="match status" value="5"/>
</dbReference>
<dbReference type="GO" id="GO:0030154">
    <property type="term" value="P:cell differentiation"/>
    <property type="evidence" value="ECO:0007669"/>
    <property type="project" value="UniProtKB-ARBA"/>
</dbReference>
<proteinExistence type="predicted"/>
<dbReference type="GO" id="GO:0005886">
    <property type="term" value="C:plasma membrane"/>
    <property type="evidence" value="ECO:0007669"/>
    <property type="project" value="UniProtKB-SubCell"/>
</dbReference>
<dbReference type="GO" id="GO:0001736">
    <property type="term" value="P:establishment of planar polarity"/>
    <property type="evidence" value="ECO:0007669"/>
    <property type="project" value="UniProtKB-ARBA"/>
</dbReference>
<dbReference type="GO" id="GO:0007156">
    <property type="term" value="P:homophilic cell adhesion via plasma membrane adhesion molecules"/>
    <property type="evidence" value="ECO:0007669"/>
    <property type="project" value="InterPro"/>
</dbReference>
<dbReference type="GO" id="GO:0048731">
    <property type="term" value="P:system development"/>
    <property type="evidence" value="ECO:0007669"/>
    <property type="project" value="UniProtKB-ARBA"/>
</dbReference>
<dbReference type="Pfam" id="PF00028">
    <property type="entry name" value="Cadherin"/>
    <property type="match status" value="3"/>
</dbReference>
<dbReference type="GO" id="GO:0005509">
    <property type="term" value="F:calcium ion binding"/>
    <property type="evidence" value="ECO:0007669"/>
    <property type="project" value="UniProtKB-UniRule"/>
</dbReference>
<evidence type="ECO:0000256" key="8">
    <source>
        <dbReference type="ARBA" id="ARBA00022889"/>
    </source>
</evidence>
<keyword evidence="7 13" id="KW-0106">Calcium</keyword>
<feature type="domain" description="Cadherin" evidence="15">
    <location>
        <begin position="101"/>
        <end position="196"/>
    </location>
</feature>
<dbReference type="InterPro" id="IPR002126">
    <property type="entry name" value="Cadherin-like_dom"/>
</dbReference>
<keyword evidence="6" id="KW-0677">Repeat</keyword>
<evidence type="ECO:0000256" key="3">
    <source>
        <dbReference type="ARBA" id="ARBA00022536"/>
    </source>
</evidence>
<keyword evidence="5" id="KW-0732">Signal</keyword>
<dbReference type="AlphaFoldDB" id="A0A6H5GYY9"/>
<dbReference type="InterPro" id="IPR020894">
    <property type="entry name" value="Cadherin_CS"/>
</dbReference>
<feature type="domain" description="Cadherin" evidence="15">
    <location>
        <begin position="575"/>
        <end position="646"/>
    </location>
</feature>